<keyword evidence="3" id="KW-1185">Reference proteome</keyword>
<keyword evidence="1" id="KW-1133">Transmembrane helix</keyword>
<sequence>MRTDTLLLLCALHSFAFAAFHLAFWRLFDWPRTLASTTVANRAILPIANVQLIWVFVGVGLLCLAYPDELAGTAIGRALLAGMAAFWILRTLTQLVWLRLNRPLVHVLTALFVLGAILFAATLLH</sequence>
<dbReference type="RefSeq" id="WP_280600989.1">
    <property type="nucleotide sequence ID" value="NZ_JARXRN010000021.1"/>
</dbReference>
<evidence type="ECO:0000256" key="1">
    <source>
        <dbReference type="SAM" id="Phobius"/>
    </source>
</evidence>
<accession>A0ABT6JI50</accession>
<name>A0ABT6JI50_9GAMM</name>
<feature type="transmembrane region" description="Helical" evidence="1">
    <location>
        <begin position="42"/>
        <end position="66"/>
    </location>
</feature>
<feature type="transmembrane region" description="Helical" evidence="1">
    <location>
        <begin position="104"/>
        <end position="124"/>
    </location>
</feature>
<evidence type="ECO:0000313" key="2">
    <source>
        <dbReference type="EMBL" id="MDH5830358.1"/>
    </source>
</evidence>
<evidence type="ECO:0008006" key="4">
    <source>
        <dbReference type="Google" id="ProtNLM"/>
    </source>
</evidence>
<gene>
    <name evidence="2" type="ORF">QFW80_07490</name>
</gene>
<keyword evidence="1" id="KW-0472">Membrane</keyword>
<keyword evidence="1" id="KW-0812">Transmembrane</keyword>
<feature type="transmembrane region" description="Helical" evidence="1">
    <location>
        <begin position="78"/>
        <end position="98"/>
    </location>
</feature>
<reference evidence="2 3" key="1">
    <citation type="submission" date="2023-04" db="EMBL/GenBank/DDBJ databases">
        <title>Luteimonas sp. M1R5S18.</title>
        <authorList>
            <person name="Sun J.-Q."/>
        </authorList>
    </citation>
    <scope>NUCLEOTIDE SEQUENCE [LARGE SCALE GENOMIC DNA]</scope>
    <source>
        <strain evidence="2 3">M1R5S18</strain>
    </source>
</reference>
<evidence type="ECO:0000313" key="3">
    <source>
        <dbReference type="Proteomes" id="UP001156831"/>
    </source>
</evidence>
<organism evidence="2 3">
    <name type="scientific">Luteimonas rhizosphaericola</name>
    <dbReference type="NCBI Taxonomy" id="3042024"/>
    <lineage>
        <taxon>Bacteria</taxon>
        <taxon>Pseudomonadati</taxon>
        <taxon>Pseudomonadota</taxon>
        <taxon>Gammaproteobacteria</taxon>
        <taxon>Lysobacterales</taxon>
        <taxon>Lysobacteraceae</taxon>
        <taxon>Luteimonas</taxon>
    </lineage>
</organism>
<dbReference type="Proteomes" id="UP001156831">
    <property type="component" value="Unassembled WGS sequence"/>
</dbReference>
<protein>
    <recommendedName>
        <fullName evidence="4">MAPEG family protein</fullName>
    </recommendedName>
</protein>
<comment type="caution">
    <text evidence="2">The sequence shown here is derived from an EMBL/GenBank/DDBJ whole genome shotgun (WGS) entry which is preliminary data.</text>
</comment>
<dbReference type="EMBL" id="JARXRN010000021">
    <property type="protein sequence ID" value="MDH5830358.1"/>
    <property type="molecule type" value="Genomic_DNA"/>
</dbReference>
<proteinExistence type="predicted"/>